<dbReference type="Proteomes" id="UP000955338">
    <property type="component" value="Chromosome"/>
</dbReference>
<dbReference type="NCBIfam" id="TIGR02937">
    <property type="entry name" value="sigma70-ECF"/>
    <property type="match status" value="1"/>
</dbReference>
<dbReference type="Gene3D" id="1.10.10.10">
    <property type="entry name" value="Winged helix-like DNA-binding domain superfamily/Winged helix DNA-binding domain"/>
    <property type="match status" value="1"/>
</dbReference>
<sequence>MSEQLTDQSLIEKVKQGNKQAFNLLVSRYQNRVAGIVNRFVSPSDVPDLVQETFLRVYRSLHTFRNDSAFSTWLYAIATNVAKAHLMNEKKRFSSEVIPIEETEGFDDDKLKEIETPENIFLSNEIKRTVMETLENLPEDLRKAFLLREVEGLNYEEIAKQLNCPIGTVRSRLFRAREIIEGKIAPLRQIHLRKQN</sequence>
<dbReference type="InterPro" id="IPR013324">
    <property type="entry name" value="RNA_pol_sigma_r3/r4-like"/>
</dbReference>
<dbReference type="EMBL" id="CP022011">
    <property type="protein sequence ID" value="QDJ15203.1"/>
    <property type="molecule type" value="Genomic_DNA"/>
</dbReference>
<organism evidence="9 10">
    <name type="scientific">Mergibacter septicus</name>
    <dbReference type="NCBI Taxonomy" id="221402"/>
    <lineage>
        <taxon>Bacteria</taxon>
        <taxon>Pseudomonadati</taxon>
        <taxon>Pseudomonadota</taxon>
        <taxon>Gammaproteobacteria</taxon>
        <taxon>Pasteurellales</taxon>
        <taxon>Pasteurellaceae</taxon>
        <taxon>Mergibacter</taxon>
    </lineage>
</organism>
<proteinExistence type="inferred from homology"/>
<dbReference type="CDD" id="cd06171">
    <property type="entry name" value="Sigma70_r4"/>
    <property type="match status" value="1"/>
</dbReference>
<evidence type="ECO:0000256" key="3">
    <source>
        <dbReference type="ARBA" id="ARBA00023082"/>
    </source>
</evidence>
<dbReference type="InterPro" id="IPR013249">
    <property type="entry name" value="RNA_pol_sigma70_r4_t2"/>
</dbReference>
<evidence type="ECO:0000313" key="10">
    <source>
        <dbReference type="Proteomes" id="UP000955338"/>
    </source>
</evidence>
<name>A0A8E3MDV8_9PAST</name>
<dbReference type="Pfam" id="PF04542">
    <property type="entry name" value="Sigma70_r2"/>
    <property type="match status" value="1"/>
</dbReference>
<dbReference type="PANTHER" id="PTHR43133">
    <property type="entry name" value="RNA POLYMERASE ECF-TYPE SIGMA FACTO"/>
    <property type="match status" value="1"/>
</dbReference>
<dbReference type="PROSITE" id="PS01063">
    <property type="entry name" value="SIGMA70_ECF"/>
    <property type="match status" value="1"/>
</dbReference>
<keyword evidence="4 6" id="KW-0238">DNA-binding</keyword>
<protein>
    <recommendedName>
        <fullName evidence="6">RNA polymerase sigma factor</fullName>
    </recommendedName>
</protein>
<feature type="domain" description="RNA polymerase sigma factor 70 region 4 type 2" evidence="8">
    <location>
        <begin position="129"/>
        <end position="178"/>
    </location>
</feature>
<dbReference type="InterPro" id="IPR000838">
    <property type="entry name" value="RNA_pol_sigma70_ECF_CS"/>
</dbReference>
<dbReference type="PANTHER" id="PTHR43133:SF53">
    <property type="entry name" value="ECF RNA POLYMERASE SIGMA-E FACTOR"/>
    <property type="match status" value="1"/>
</dbReference>
<evidence type="ECO:0000256" key="5">
    <source>
        <dbReference type="ARBA" id="ARBA00023163"/>
    </source>
</evidence>
<evidence type="ECO:0000256" key="6">
    <source>
        <dbReference type="RuleBase" id="RU000716"/>
    </source>
</evidence>
<evidence type="ECO:0000256" key="4">
    <source>
        <dbReference type="ARBA" id="ARBA00023125"/>
    </source>
</evidence>
<dbReference type="GO" id="GO:0006352">
    <property type="term" value="P:DNA-templated transcription initiation"/>
    <property type="evidence" value="ECO:0007669"/>
    <property type="project" value="InterPro"/>
</dbReference>
<evidence type="ECO:0000256" key="2">
    <source>
        <dbReference type="ARBA" id="ARBA00023015"/>
    </source>
</evidence>
<keyword evidence="10" id="KW-1185">Reference proteome</keyword>
<feature type="domain" description="RNA polymerase sigma-70 region 2" evidence="7">
    <location>
        <begin position="25"/>
        <end position="90"/>
    </location>
</feature>
<dbReference type="SUPFAM" id="SSF88659">
    <property type="entry name" value="Sigma3 and sigma4 domains of RNA polymerase sigma factors"/>
    <property type="match status" value="1"/>
</dbReference>
<dbReference type="Gene3D" id="1.10.1740.10">
    <property type="match status" value="1"/>
</dbReference>
<evidence type="ECO:0000256" key="1">
    <source>
        <dbReference type="ARBA" id="ARBA00010641"/>
    </source>
</evidence>
<dbReference type="FunFam" id="1.10.1740.10:FF:000001">
    <property type="entry name" value="RNA polymerase sigma factor"/>
    <property type="match status" value="1"/>
</dbReference>
<dbReference type="InterPro" id="IPR036388">
    <property type="entry name" value="WH-like_DNA-bd_sf"/>
</dbReference>
<dbReference type="AlphaFoldDB" id="A0A8E3MDV8"/>
<keyword evidence="3 6" id="KW-0731">Sigma factor</keyword>
<dbReference type="InterPro" id="IPR013325">
    <property type="entry name" value="RNA_pol_sigma_r2"/>
</dbReference>
<comment type="similarity">
    <text evidence="1 6">Belongs to the sigma-70 factor family. ECF subfamily.</text>
</comment>
<evidence type="ECO:0000313" key="9">
    <source>
        <dbReference type="EMBL" id="QDJ15203.1"/>
    </source>
</evidence>
<dbReference type="InterPro" id="IPR014286">
    <property type="entry name" value="RNA_pol_sigma70_RpoE"/>
</dbReference>
<dbReference type="RefSeq" id="WP_261920281.1">
    <property type="nucleotide sequence ID" value="NZ_CP022010.1"/>
</dbReference>
<dbReference type="NCBIfam" id="TIGR02939">
    <property type="entry name" value="RpoE_Sigma70"/>
    <property type="match status" value="1"/>
</dbReference>
<dbReference type="Pfam" id="PF08281">
    <property type="entry name" value="Sigma70_r4_2"/>
    <property type="match status" value="1"/>
</dbReference>
<keyword evidence="5 6" id="KW-0804">Transcription</keyword>
<dbReference type="GO" id="GO:0003677">
    <property type="term" value="F:DNA binding"/>
    <property type="evidence" value="ECO:0007669"/>
    <property type="project" value="UniProtKB-KW"/>
</dbReference>
<gene>
    <name evidence="9" type="primary">rpoE</name>
    <name evidence="9" type="ORF">CEP48_07045</name>
</gene>
<dbReference type="InterPro" id="IPR039425">
    <property type="entry name" value="RNA_pol_sigma-70-like"/>
</dbReference>
<dbReference type="GO" id="GO:0016987">
    <property type="term" value="F:sigma factor activity"/>
    <property type="evidence" value="ECO:0007669"/>
    <property type="project" value="UniProtKB-KW"/>
</dbReference>
<reference evidence="9" key="1">
    <citation type="submission" date="2017-06" db="EMBL/GenBank/DDBJ databases">
        <title>Genome sequencing of pathogenic and non-pathogenic strains within Bisgaard taxon 40.</title>
        <authorList>
            <person name="Ladner J.T."/>
            <person name="Lovett S.P."/>
            <person name="Koroleva G."/>
            <person name="Lorch J.M."/>
        </authorList>
    </citation>
    <scope>NUCLEOTIDE SEQUENCE</scope>
    <source>
        <strain evidence="9">27576-1-I1</strain>
    </source>
</reference>
<dbReference type="InterPro" id="IPR014284">
    <property type="entry name" value="RNA_pol_sigma-70_dom"/>
</dbReference>
<dbReference type="SUPFAM" id="SSF88946">
    <property type="entry name" value="Sigma2 domain of RNA polymerase sigma factors"/>
    <property type="match status" value="1"/>
</dbReference>
<dbReference type="InterPro" id="IPR007627">
    <property type="entry name" value="RNA_pol_sigma70_r2"/>
</dbReference>
<evidence type="ECO:0000259" key="8">
    <source>
        <dbReference type="Pfam" id="PF08281"/>
    </source>
</evidence>
<keyword evidence="2 6" id="KW-0805">Transcription regulation</keyword>
<evidence type="ECO:0000259" key="7">
    <source>
        <dbReference type="Pfam" id="PF04542"/>
    </source>
</evidence>
<accession>A0A8E3MDV8</accession>